<proteinExistence type="predicted"/>
<gene>
    <name evidence="2" type="ordered locus">AMIS_55880</name>
</gene>
<feature type="chain" id="PRO_5038900124" description="Lipoprotein" evidence="1">
    <location>
        <begin position="20"/>
        <end position="125"/>
    </location>
</feature>
<dbReference type="KEGG" id="ams:AMIS_55880"/>
<dbReference type="EMBL" id="AP012319">
    <property type="protein sequence ID" value="BAL90808.1"/>
    <property type="molecule type" value="Genomic_DNA"/>
</dbReference>
<reference evidence="2 3" key="1">
    <citation type="submission" date="2012-02" db="EMBL/GenBank/DDBJ databases">
        <title>Complete genome sequence of Actinoplanes missouriensis 431 (= NBRC 102363).</title>
        <authorList>
            <person name="Ohnishi Y."/>
            <person name="Ishikawa J."/>
            <person name="Sekine M."/>
            <person name="Hosoyama A."/>
            <person name="Harada T."/>
            <person name="Narita H."/>
            <person name="Hata T."/>
            <person name="Konno Y."/>
            <person name="Tutikane K."/>
            <person name="Fujita N."/>
            <person name="Horinouchi S."/>
            <person name="Hayakawa M."/>
        </authorList>
    </citation>
    <scope>NUCLEOTIDE SEQUENCE [LARGE SCALE GENOMIC DNA]</scope>
    <source>
        <strain evidence="3">ATCC 14538 / DSM 43046 / CBS 188.64 / JCM 3121 / NBRC 102363 / NCIMB 12654 / NRRL B-3342 / UNCC 431</strain>
    </source>
</reference>
<keyword evidence="3" id="KW-1185">Reference proteome</keyword>
<keyword evidence="1" id="KW-0732">Signal</keyword>
<dbReference type="PATRIC" id="fig|512565.3.peg.5584"/>
<name>I0HCS1_ACTM4</name>
<dbReference type="AlphaFoldDB" id="I0HCS1"/>
<dbReference type="STRING" id="512565.AMIS_55880"/>
<evidence type="ECO:0000256" key="1">
    <source>
        <dbReference type="SAM" id="SignalP"/>
    </source>
</evidence>
<organism evidence="2 3">
    <name type="scientific">Actinoplanes missouriensis (strain ATCC 14538 / DSM 43046 / CBS 188.64 / JCM 3121 / NBRC 102363 / NCIMB 12654 / NRRL B-3342 / UNCC 431)</name>
    <dbReference type="NCBI Taxonomy" id="512565"/>
    <lineage>
        <taxon>Bacteria</taxon>
        <taxon>Bacillati</taxon>
        <taxon>Actinomycetota</taxon>
        <taxon>Actinomycetes</taxon>
        <taxon>Micromonosporales</taxon>
        <taxon>Micromonosporaceae</taxon>
        <taxon>Actinoplanes</taxon>
    </lineage>
</organism>
<dbReference type="PROSITE" id="PS51257">
    <property type="entry name" value="PROKAR_LIPOPROTEIN"/>
    <property type="match status" value="1"/>
</dbReference>
<sequence length="125" mass="12845">MRWLSVSVCLLLIAGCGFVEDRSDAAAAVASSFLTAVAERDGAAACGVLAPATAEKIGEDCAEGVLSEPLPAPSPVTDARVYGQRALVRLGDETVFLGMFPGGWRVVAAGCTPQGDRPYDCVVEG</sequence>
<evidence type="ECO:0000313" key="3">
    <source>
        <dbReference type="Proteomes" id="UP000007882"/>
    </source>
</evidence>
<evidence type="ECO:0008006" key="4">
    <source>
        <dbReference type="Google" id="ProtNLM"/>
    </source>
</evidence>
<feature type="signal peptide" evidence="1">
    <location>
        <begin position="1"/>
        <end position="19"/>
    </location>
</feature>
<dbReference type="Proteomes" id="UP000007882">
    <property type="component" value="Chromosome"/>
</dbReference>
<accession>I0HCS1</accession>
<dbReference type="eggNOG" id="ENOG503355G">
    <property type="taxonomic scope" value="Bacteria"/>
</dbReference>
<dbReference type="HOGENOM" id="CLU_146479_0_0_11"/>
<protein>
    <recommendedName>
        <fullName evidence="4">Lipoprotein</fullName>
    </recommendedName>
</protein>
<evidence type="ECO:0000313" key="2">
    <source>
        <dbReference type="EMBL" id="BAL90808.1"/>
    </source>
</evidence>